<evidence type="ECO:0000256" key="6">
    <source>
        <dbReference type="SAM" id="MobiDB-lite"/>
    </source>
</evidence>
<evidence type="ECO:0000313" key="9">
    <source>
        <dbReference type="Proteomes" id="UP000316270"/>
    </source>
</evidence>
<dbReference type="AlphaFoldDB" id="A0A517LCC6"/>
<dbReference type="GO" id="GO:0012505">
    <property type="term" value="C:endomembrane system"/>
    <property type="evidence" value="ECO:0007669"/>
    <property type="project" value="UniProtKB-SubCell"/>
</dbReference>
<proteinExistence type="inferred from homology"/>
<accession>A0A517LCC6</accession>
<dbReference type="InterPro" id="IPR026740">
    <property type="entry name" value="AP3_beta"/>
</dbReference>
<evidence type="ECO:0000256" key="3">
    <source>
        <dbReference type="ARBA" id="ARBA00022448"/>
    </source>
</evidence>
<keyword evidence="9" id="KW-1185">Reference proteome</keyword>
<feature type="region of interest" description="Disordered" evidence="6">
    <location>
        <begin position="727"/>
        <end position="810"/>
    </location>
</feature>
<evidence type="ECO:0000313" key="8">
    <source>
        <dbReference type="EMBL" id="QDS73295.1"/>
    </source>
</evidence>
<comment type="subcellular location">
    <subcellularLocation>
        <location evidence="1">Endomembrane system</location>
    </subcellularLocation>
</comment>
<evidence type="ECO:0000256" key="1">
    <source>
        <dbReference type="ARBA" id="ARBA00004308"/>
    </source>
</evidence>
<feature type="region of interest" description="Disordered" evidence="6">
    <location>
        <begin position="564"/>
        <end position="584"/>
    </location>
</feature>
<dbReference type="EMBL" id="CP042193">
    <property type="protein sequence ID" value="QDS73295.1"/>
    <property type="molecule type" value="Genomic_DNA"/>
</dbReference>
<dbReference type="GO" id="GO:0030123">
    <property type="term" value="C:AP-3 adaptor complex"/>
    <property type="evidence" value="ECO:0007669"/>
    <property type="project" value="InterPro"/>
</dbReference>
<dbReference type="InterPro" id="IPR026739">
    <property type="entry name" value="AP_beta"/>
</dbReference>
<dbReference type="Pfam" id="PF01602">
    <property type="entry name" value="Adaptin_N"/>
    <property type="match status" value="1"/>
</dbReference>
<evidence type="ECO:0000259" key="7">
    <source>
        <dbReference type="Pfam" id="PF01602"/>
    </source>
</evidence>
<feature type="domain" description="Clathrin/coatomer adaptor adaptin-like N-terminal" evidence="7">
    <location>
        <begin position="41"/>
        <end position="633"/>
    </location>
</feature>
<evidence type="ECO:0000256" key="4">
    <source>
        <dbReference type="ARBA" id="ARBA00022927"/>
    </source>
</evidence>
<comment type="similarity">
    <text evidence="2">Belongs to the adaptor complexes large subunit family.</text>
</comment>
<dbReference type="InterPro" id="IPR011989">
    <property type="entry name" value="ARM-like"/>
</dbReference>
<dbReference type="InterPro" id="IPR016024">
    <property type="entry name" value="ARM-type_fold"/>
</dbReference>
<dbReference type="SUPFAM" id="SSF48371">
    <property type="entry name" value="ARM repeat"/>
    <property type="match status" value="1"/>
</dbReference>
<dbReference type="Proteomes" id="UP000316270">
    <property type="component" value="Chromosome 9"/>
</dbReference>
<dbReference type="PANTHER" id="PTHR11134">
    <property type="entry name" value="ADAPTOR COMPLEX SUBUNIT BETA FAMILY MEMBER"/>
    <property type="match status" value="1"/>
</dbReference>
<dbReference type="PIRSF" id="PIRSF037096">
    <property type="entry name" value="AP3_complex_beta"/>
    <property type="match status" value="1"/>
</dbReference>
<keyword evidence="5" id="KW-0472">Membrane</keyword>
<dbReference type="InterPro" id="IPR002553">
    <property type="entry name" value="Clathrin/coatomer_adapt-like_N"/>
</dbReference>
<protein>
    <recommendedName>
        <fullName evidence="7">Clathrin/coatomer adaptor adaptin-like N-terminal domain-containing protein</fullName>
    </recommendedName>
</protein>
<keyword evidence="4" id="KW-0653">Protein transport</keyword>
<dbReference type="GO" id="GO:0016192">
    <property type="term" value="P:vesicle-mediated transport"/>
    <property type="evidence" value="ECO:0007669"/>
    <property type="project" value="InterPro"/>
</dbReference>
<gene>
    <name evidence="8" type="ORF">FKW77_005785</name>
</gene>
<name>A0A517LCC6_9PEZI</name>
<evidence type="ECO:0000256" key="2">
    <source>
        <dbReference type="ARBA" id="ARBA00006613"/>
    </source>
</evidence>
<organism evidence="8 9">
    <name type="scientific">Venturia effusa</name>
    <dbReference type="NCBI Taxonomy" id="50376"/>
    <lineage>
        <taxon>Eukaryota</taxon>
        <taxon>Fungi</taxon>
        <taxon>Dikarya</taxon>
        <taxon>Ascomycota</taxon>
        <taxon>Pezizomycotina</taxon>
        <taxon>Dothideomycetes</taxon>
        <taxon>Pleosporomycetidae</taxon>
        <taxon>Venturiales</taxon>
        <taxon>Venturiaceae</taxon>
        <taxon>Venturia</taxon>
    </lineage>
</organism>
<dbReference type="STRING" id="50376.A0A517LCC6"/>
<sequence>MESISKISSMLETARDLTLEAARDASFARRSTTHPLPPLQLKKLLDSRREGEILDGLRRVVSMSYRHQPTLQYFSNIVKNVASPNIEIKKLVYAYLVQHAEEAPDTALLSINTIQKSLSDSNPYTRALALRTMSSIRVPVISQIVALAIKRGVADMSPYVRRAAALAIPKCYRLDPSTLPLLEDHIATLLGDKQYYVAGAAVMAFLELCPDKLDLVHPHYKGLVRKLVDMDEWAQLATIQLVMVYARKSFPRRTKQVKKAAKIGEFVTKASNKGFYDDEVEEDNPVEEEMEEVVVLDPDLELFLRSAQALLASRNSAVIIAVARAYLYLGTPSYLELAIGPLISLLRSAEDIQQVALHNIIQICLQHPLPFVPYTSHFLLRASDAPSLQDLKLELLTLIFPYSPPTIKSLVLAELSHFTTSPQPQLVRAAVQAIGRCAQSSSSPQTSAYCLQLLLTQLSSPDAHLVASSLDVIRHLIQRGPDAHKKTIVRLAKSLDALTAPAARASIVWLVGEYSSVDPEHSIAADVLRILVKGYAEEADNVKAQIVLLAAKVYLHYLRAHAPTSPPTSARKQPPELMGSEEDGWQTTAPAAETEKETLPIESLYNHTLLLARYTPSYDLRDRARLYKSLLSTPHASTQLAELLLLAPKPVPLAPSPSQSRKDFALGSATLVIGEQAGKSGVKGYETLPDWVKEGEEPDPKLRDESALPPVYVSSAVAAKEMSAGERLDAAAGRTGNSPVGSFGKSGVNGKEKTLDDWLDEESEEEESESSEEEEGESGSEEETDEEESEEESEEEESEDERAESARLVK</sequence>
<dbReference type="GO" id="GO:0006886">
    <property type="term" value="P:intracellular protein transport"/>
    <property type="evidence" value="ECO:0007669"/>
    <property type="project" value="InterPro"/>
</dbReference>
<reference evidence="8 9" key="1">
    <citation type="submission" date="2019-07" db="EMBL/GenBank/DDBJ databases">
        <title>Finished genome of Venturia effusa.</title>
        <authorList>
            <person name="Young C.A."/>
            <person name="Cox M.P."/>
            <person name="Ganley A.R.D."/>
            <person name="David W.J."/>
        </authorList>
    </citation>
    <scope>NUCLEOTIDE SEQUENCE [LARGE SCALE GENOMIC DNA]</scope>
    <source>
        <strain evidence="9">albino</strain>
    </source>
</reference>
<dbReference type="Gene3D" id="1.25.10.10">
    <property type="entry name" value="Leucine-rich Repeat Variant"/>
    <property type="match status" value="1"/>
</dbReference>
<evidence type="ECO:0000256" key="5">
    <source>
        <dbReference type="ARBA" id="ARBA00023136"/>
    </source>
</evidence>
<dbReference type="OrthoDB" id="10254310at2759"/>
<feature type="compositionally biased region" description="Acidic residues" evidence="6">
    <location>
        <begin position="757"/>
        <end position="802"/>
    </location>
</feature>
<keyword evidence="3" id="KW-0813">Transport</keyword>